<protein>
    <recommendedName>
        <fullName evidence="3">MACPF domain-containing protein</fullName>
    </recommendedName>
</protein>
<keyword evidence="2" id="KW-1185">Reference proteome</keyword>
<dbReference type="EMBL" id="MU151162">
    <property type="protein sequence ID" value="KAF9448407.1"/>
    <property type="molecule type" value="Genomic_DNA"/>
</dbReference>
<dbReference type="Proteomes" id="UP000807342">
    <property type="component" value="Unassembled WGS sequence"/>
</dbReference>
<dbReference type="AlphaFoldDB" id="A0A9P5XE20"/>
<comment type="caution">
    <text evidence="1">The sequence shown here is derived from an EMBL/GenBank/DDBJ whole genome shotgun (WGS) entry which is preliminary data.</text>
</comment>
<name>A0A9P5XE20_9AGAR</name>
<organism evidence="1 2">
    <name type="scientific">Macrolepiota fuliginosa MF-IS2</name>
    <dbReference type="NCBI Taxonomy" id="1400762"/>
    <lineage>
        <taxon>Eukaryota</taxon>
        <taxon>Fungi</taxon>
        <taxon>Dikarya</taxon>
        <taxon>Basidiomycota</taxon>
        <taxon>Agaricomycotina</taxon>
        <taxon>Agaricomycetes</taxon>
        <taxon>Agaricomycetidae</taxon>
        <taxon>Agaricales</taxon>
        <taxon>Agaricineae</taxon>
        <taxon>Agaricaceae</taxon>
        <taxon>Macrolepiota</taxon>
    </lineage>
</organism>
<evidence type="ECO:0000313" key="1">
    <source>
        <dbReference type="EMBL" id="KAF9448407.1"/>
    </source>
</evidence>
<reference evidence="1" key="1">
    <citation type="submission" date="2020-11" db="EMBL/GenBank/DDBJ databases">
        <authorList>
            <consortium name="DOE Joint Genome Institute"/>
            <person name="Ahrendt S."/>
            <person name="Riley R."/>
            <person name="Andreopoulos W."/>
            <person name="Labutti K."/>
            <person name="Pangilinan J."/>
            <person name="Ruiz-Duenas F.J."/>
            <person name="Barrasa J.M."/>
            <person name="Sanchez-Garcia M."/>
            <person name="Camarero S."/>
            <person name="Miyauchi S."/>
            <person name="Serrano A."/>
            <person name="Linde D."/>
            <person name="Babiker R."/>
            <person name="Drula E."/>
            <person name="Ayuso-Fernandez I."/>
            <person name="Pacheco R."/>
            <person name="Padilla G."/>
            <person name="Ferreira P."/>
            <person name="Barriuso J."/>
            <person name="Kellner H."/>
            <person name="Castanera R."/>
            <person name="Alfaro M."/>
            <person name="Ramirez L."/>
            <person name="Pisabarro A.G."/>
            <person name="Kuo A."/>
            <person name="Tritt A."/>
            <person name="Lipzen A."/>
            <person name="He G."/>
            <person name="Yan M."/>
            <person name="Ng V."/>
            <person name="Cullen D."/>
            <person name="Martin F."/>
            <person name="Rosso M.-N."/>
            <person name="Henrissat B."/>
            <person name="Hibbett D."/>
            <person name="Martinez A.T."/>
            <person name="Grigoriev I.V."/>
        </authorList>
    </citation>
    <scope>NUCLEOTIDE SEQUENCE</scope>
    <source>
        <strain evidence="1">MF-IS2</strain>
    </source>
</reference>
<accession>A0A9P5XE20</accession>
<evidence type="ECO:0000313" key="2">
    <source>
        <dbReference type="Proteomes" id="UP000807342"/>
    </source>
</evidence>
<gene>
    <name evidence="1" type="ORF">P691DRAFT_800849</name>
</gene>
<evidence type="ECO:0008006" key="3">
    <source>
        <dbReference type="Google" id="ProtNLM"/>
    </source>
</evidence>
<dbReference type="OrthoDB" id="3042970at2759"/>
<sequence>MQQKILGSAGQQLDSTLSQKNMAKNIAAVTDGGIDFKAIRAKSKDGIKTAMLLMAAAMFPFYFGYSFGANPPNATSAPKLAGGFCSISTPVRGQIIPYLGSEVFGKLGLPMWVELQATADLVETTTKLVSDSKDPLWGFVQMTQTYDSGVGDGGGWRLNAFILYVDGALTIDGLRAGFSMMYFMGVFYPVKSDSKDIRDSSRRDAFSSAARLPAGGSTPTNDAQLTETLKRNATTSFQNKFGFSYTAVPPDSWRAQGVASAYLRSNNQLLYLPIQNPGRDYVRTVVEQGLFGYGLHIYTATIEQAVDDLASDCLGILSGSTQSSWVTNTVDRLYHSTDPSRNPIRQKSIVMSWQQYKTNPSGLKIPVVYIFVQAVLYEELPADQRAMQQLMQVLCDKIRVELQKPPGNNDLLSLRALLMEYAGVKFRSSFGFSYSGQNSNPPDRSPGGAVKGLDGVLQAKVYPAGTTEVEQWLNQELLEKDSMTFPAFANNPIWEKIRDDVIGFTKISTSSDWYTAYNSTVYRRPGGGTNIKQYSQYVYIVGALVVGGVKVTRVFVCYVGVYCGTLKTS</sequence>
<proteinExistence type="predicted"/>